<dbReference type="InterPro" id="IPR028366">
    <property type="entry name" value="PhoU"/>
</dbReference>
<dbReference type="Gene3D" id="1.20.58.220">
    <property type="entry name" value="Phosphate transport system protein phou homolog 2, domain 2"/>
    <property type="match status" value="1"/>
</dbReference>
<comment type="similarity">
    <text evidence="2 7">Belongs to the PhoU family.</text>
</comment>
<dbReference type="PANTHER" id="PTHR42930:SF3">
    <property type="entry name" value="PHOSPHATE-SPECIFIC TRANSPORT SYSTEM ACCESSORY PROTEIN PHOU"/>
    <property type="match status" value="1"/>
</dbReference>
<dbReference type="EMBL" id="BKZQ01000001">
    <property type="protein sequence ID" value="GER68822.1"/>
    <property type="molecule type" value="Genomic_DNA"/>
</dbReference>
<evidence type="ECO:0000256" key="2">
    <source>
        <dbReference type="ARBA" id="ARBA00008107"/>
    </source>
</evidence>
<dbReference type="GO" id="GO:0005737">
    <property type="term" value="C:cytoplasm"/>
    <property type="evidence" value="ECO:0007669"/>
    <property type="project" value="UniProtKB-SubCell"/>
</dbReference>
<name>A0A5J4J197_9BACI</name>
<dbReference type="Proteomes" id="UP000391919">
    <property type="component" value="Unassembled WGS sequence"/>
</dbReference>
<dbReference type="InterPro" id="IPR026022">
    <property type="entry name" value="PhoU_dom"/>
</dbReference>
<keyword evidence="6 7" id="KW-0592">Phosphate transport</keyword>
<gene>
    <name evidence="9" type="ORF">BpJC7_01250</name>
</gene>
<dbReference type="SUPFAM" id="SSF109755">
    <property type="entry name" value="PhoU-like"/>
    <property type="match status" value="1"/>
</dbReference>
<dbReference type="InterPro" id="IPR038078">
    <property type="entry name" value="PhoU-like_sf"/>
</dbReference>
<dbReference type="Pfam" id="PF01895">
    <property type="entry name" value="PhoU"/>
    <property type="match status" value="2"/>
</dbReference>
<comment type="subcellular location">
    <subcellularLocation>
        <location evidence="1 7">Cytoplasm</location>
    </subcellularLocation>
</comment>
<dbReference type="NCBIfam" id="TIGR02135">
    <property type="entry name" value="phoU_full"/>
    <property type="match status" value="1"/>
</dbReference>
<dbReference type="GO" id="GO:0030643">
    <property type="term" value="P:intracellular phosphate ion homeostasis"/>
    <property type="evidence" value="ECO:0007669"/>
    <property type="project" value="InterPro"/>
</dbReference>
<comment type="function">
    <text evidence="7">Plays a role in the regulation of phosphate uptake.</text>
</comment>
<evidence type="ECO:0000313" key="10">
    <source>
        <dbReference type="Proteomes" id="UP000391919"/>
    </source>
</evidence>
<keyword evidence="4 7" id="KW-0813">Transport</keyword>
<comment type="subunit">
    <text evidence="3 7">Homodimer.</text>
</comment>
<evidence type="ECO:0000256" key="1">
    <source>
        <dbReference type="ARBA" id="ARBA00004496"/>
    </source>
</evidence>
<evidence type="ECO:0000256" key="4">
    <source>
        <dbReference type="ARBA" id="ARBA00022448"/>
    </source>
</evidence>
<evidence type="ECO:0000256" key="5">
    <source>
        <dbReference type="ARBA" id="ARBA00022490"/>
    </source>
</evidence>
<keyword evidence="5 7" id="KW-0963">Cytoplasm</keyword>
<evidence type="ECO:0000256" key="3">
    <source>
        <dbReference type="ARBA" id="ARBA00011738"/>
    </source>
</evidence>
<dbReference type="PIRSF" id="PIRSF003107">
    <property type="entry name" value="PhoU"/>
    <property type="match status" value="1"/>
</dbReference>
<dbReference type="FunFam" id="1.20.58.220:FF:000004">
    <property type="entry name" value="Phosphate-specific transport system accessory protein PhoU"/>
    <property type="match status" value="1"/>
</dbReference>
<proteinExistence type="inferred from homology"/>
<comment type="caution">
    <text evidence="9">The sequence shown here is derived from an EMBL/GenBank/DDBJ whole genome shotgun (WGS) entry which is preliminary data.</text>
</comment>
<protein>
    <recommendedName>
        <fullName evidence="7">Phosphate-specific transport system accessory protein PhoU</fullName>
    </recommendedName>
</protein>
<evidence type="ECO:0000259" key="8">
    <source>
        <dbReference type="Pfam" id="PF01895"/>
    </source>
</evidence>
<dbReference type="PANTHER" id="PTHR42930">
    <property type="entry name" value="PHOSPHATE-SPECIFIC TRANSPORT SYSTEM ACCESSORY PROTEIN PHOU"/>
    <property type="match status" value="1"/>
</dbReference>
<dbReference type="AlphaFoldDB" id="A0A5J4J197"/>
<keyword evidence="10" id="KW-1185">Reference proteome</keyword>
<evidence type="ECO:0000313" key="9">
    <source>
        <dbReference type="EMBL" id="GER68822.1"/>
    </source>
</evidence>
<organism evidence="9 10">
    <name type="scientific">Weizmannia acidilactici</name>
    <dbReference type="NCBI Taxonomy" id="2607726"/>
    <lineage>
        <taxon>Bacteria</taxon>
        <taxon>Bacillati</taxon>
        <taxon>Bacillota</taxon>
        <taxon>Bacilli</taxon>
        <taxon>Bacillales</taxon>
        <taxon>Bacillaceae</taxon>
        <taxon>Heyndrickxia</taxon>
    </lineage>
</organism>
<feature type="domain" description="PhoU" evidence="8">
    <location>
        <begin position="121"/>
        <end position="206"/>
    </location>
</feature>
<evidence type="ECO:0000256" key="6">
    <source>
        <dbReference type="ARBA" id="ARBA00022592"/>
    </source>
</evidence>
<dbReference type="GO" id="GO:0006817">
    <property type="term" value="P:phosphate ion transport"/>
    <property type="evidence" value="ECO:0007669"/>
    <property type="project" value="UniProtKB-KW"/>
</dbReference>
<evidence type="ECO:0000256" key="7">
    <source>
        <dbReference type="PIRNR" id="PIRNR003107"/>
    </source>
</evidence>
<reference evidence="9 10" key="1">
    <citation type="submission" date="2019-09" db="EMBL/GenBank/DDBJ databases">
        <title>Draft genome sequence of Bacillus sp. JC-7.</title>
        <authorList>
            <person name="Tanaka N."/>
            <person name="Shiwa Y."/>
            <person name="Fujita N."/>
            <person name="Tanasupawat S."/>
        </authorList>
    </citation>
    <scope>NUCLEOTIDE SEQUENCE [LARGE SCALE GENOMIC DNA]</scope>
    <source>
        <strain evidence="9 10">JC-7</strain>
    </source>
</reference>
<accession>A0A5J4J197</accession>
<dbReference type="RefSeq" id="WP_151679973.1">
    <property type="nucleotide sequence ID" value="NZ_BKZP01000003.1"/>
</dbReference>
<dbReference type="GO" id="GO:0045936">
    <property type="term" value="P:negative regulation of phosphate metabolic process"/>
    <property type="evidence" value="ECO:0007669"/>
    <property type="project" value="InterPro"/>
</dbReference>
<sequence>MVARKLFEENLQELHESLLRMGLLVEEAIYKSVKSFTENDTVLAQSVIENDKAINQYEVDIEKKCFELIATQQPVGTDLRRIGTMLKVVTDLERMGDHAVNIAKIAIELKNDLYLKPFARIPEMAETVKEMVHEGLSAYITLNEEKAVEVSKQDDQIDRDFRIIFNELMEDMKQNKANIHHASFMILVLQHLERIGDYVTNVCEWIVYLKTGTIVDLNR</sequence>
<feature type="domain" description="PhoU" evidence="8">
    <location>
        <begin position="18"/>
        <end position="105"/>
    </location>
</feature>